<dbReference type="EMBL" id="FJUX01000007">
    <property type="protein sequence ID" value="CZS91119.1"/>
    <property type="molecule type" value="Genomic_DNA"/>
</dbReference>
<keyword evidence="6" id="KW-0186">Copper</keyword>
<keyword evidence="3 6" id="KW-0812">Transmembrane</keyword>
<dbReference type="GO" id="GO:0005375">
    <property type="term" value="F:copper ion transmembrane transporter activity"/>
    <property type="evidence" value="ECO:0007669"/>
    <property type="project" value="UniProtKB-UniRule"/>
</dbReference>
<dbReference type="PANTHER" id="PTHR12483:SF73">
    <property type="entry name" value="COPPER TRANSPORT PROTEIN CTR3"/>
    <property type="match status" value="1"/>
</dbReference>
<feature type="compositionally biased region" description="Low complexity" evidence="7">
    <location>
        <begin position="115"/>
        <end position="129"/>
    </location>
</feature>
<keyword evidence="6" id="KW-0187">Copper transport</keyword>
<evidence type="ECO:0000256" key="6">
    <source>
        <dbReference type="RuleBase" id="RU367022"/>
    </source>
</evidence>
<feature type="region of interest" description="Disordered" evidence="7">
    <location>
        <begin position="113"/>
        <end position="149"/>
    </location>
</feature>
<dbReference type="InterPro" id="IPR007274">
    <property type="entry name" value="Cop_transporter"/>
</dbReference>
<keyword evidence="5 6" id="KW-0472">Membrane</keyword>
<evidence type="ECO:0000313" key="9">
    <source>
        <dbReference type="Proteomes" id="UP000178912"/>
    </source>
</evidence>
<evidence type="ECO:0000256" key="7">
    <source>
        <dbReference type="SAM" id="MobiDB-lite"/>
    </source>
</evidence>
<keyword evidence="9" id="KW-1185">Reference proteome</keyword>
<accession>A0A1E1JZ96</accession>
<keyword evidence="4 6" id="KW-1133">Transmembrane helix</keyword>
<name>A0A1E1JZ96_9HELO</name>
<sequence>MDMGTSTMSMASPTPTMPIDMGGATVATAPATVMTSMPMDMGMGKCKISMLWNWNTVDSCFIAKSWHITSEGMFAGCCVGVVVLVMFLEFLRRLGKEYDRFILRQHTRHQTSILNSNSASSSNSAAGNSPPDAGKDVAVSCAPQSSRAGGMPPFRPNILQQAIRATLHMAAFTVAYFVMLLAMYYNGFIIISIFIGAWLGAFVFSWETVDVGGPKEEVTVCCG</sequence>
<evidence type="ECO:0000256" key="2">
    <source>
        <dbReference type="ARBA" id="ARBA00006921"/>
    </source>
</evidence>
<comment type="subcellular location">
    <subcellularLocation>
        <location evidence="1 6">Membrane</location>
        <topology evidence="1 6">Multi-pass membrane protein</topology>
    </subcellularLocation>
</comment>
<evidence type="ECO:0000256" key="4">
    <source>
        <dbReference type="ARBA" id="ARBA00022989"/>
    </source>
</evidence>
<feature type="transmembrane region" description="Helical" evidence="6">
    <location>
        <begin position="73"/>
        <end position="91"/>
    </location>
</feature>
<dbReference type="Pfam" id="PF04145">
    <property type="entry name" value="Ctr"/>
    <property type="match status" value="1"/>
</dbReference>
<dbReference type="GO" id="GO:0016020">
    <property type="term" value="C:membrane"/>
    <property type="evidence" value="ECO:0007669"/>
    <property type="project" value="UniProtKB-SubCell"/>
</dbReference>
<reference evidence="9" key="1">
    <citation type="submission" date="2016-03" db="EMBL/GenBank/DDBJ databases">
        <authorList>
            <person name="Guldener U."/>
        </authorList>
    </citation>
    <scope>NUCLEOTIDE SEQUENCE [LARGE SCALE GENOMIC DNA]</scope>
    <source>
        <strain evidence="9">04CH-RAC-A.6.1</strain>
    </source>
</reference>
<evidence type="ECO:0000256" key="1">
    <source>
        <dbReference type="ARBA" id="ARBA00004141"/>
    </source>
</evidence>
<dbReference type="PANTHER" id="PTHR12483">
    <property type="entry name" value="SOLUTE CARRIER FAMILY 31 COPPER TRANSPORTERS"/>
    <property type="match status" value="1"/>
</dbReference>
<comment type="similarity">
    <text evidence="2 6">Belongs to the copper transporter (Ctr) (TC 1.A.56) family. SLC31A subfamily.</text>
</comment>
<dbReference type="AlphaFoldDB" id="A0A1E1JZ96"/>
<evidence type="ECO:0000256" key="3">
    <source>
        <dbReference type="ARBA" id="ARBA00022692"/>
    </source>
</evidence>
<protein>
    <recommendedName>
        <fullName evidence="6">Copper transport protein</fullName>
    </recommendedName>
</protein>
<dbReference type="OrthoDB" id="161814at2759"/>
<dbReference type="Proteomes" id="UP000178912">
    <property type="component" value="Unassembled WGS sequence"/>
</dbReference>
<proteinExistence type="inferred from homology"/>
<evidence type="ECO:0000313" key="8">
    <source>
        <dbReference type="EMBL" id="CZS91119.1"/>
    </source>
</evidence>
<gene>
    <name evidence="8" type="ORF">RAG0_01887</name>
</gene>
<keyword evidence="6" id="KW-0406">Ion transport</keyword>
<keyword evidence="6" id="KW-0813">Transport</keyword>
<evidence type="ECO:0000256" key="5">
    <source>
        <dbReference type="ARBA" id="ARBA00023136"/>
    </source>
</evidence>
<organism evidence="8 9">
    <name type="scientific">Rhynchosporium agropyri</name>
    <dbReference type="NCBI Taxonomy" id="914238"/>
    <lineage>
        <taxon>Eukaryota</taxon>
        <taxon>Fungi</taxon>
        <taxon>Dikarya</taxon>
        <taxon>Ascomycota</taxon>
        <taxon>Pezizomycotina</taxon>
        <taxon>Leotiomycetes</taxon>
        <taxon>Helotiales</taxon>
        <taxon>Ploettnerulaceae</taxon>
        <taxon>Rhynchosporium</taxon>
    </lineage>
</organism>